<feature type="domain" description="LEM" evidence="3">
    <location>
        <begin position="337"/>
        <end position="381"/>
    </location>
</feature>
<dbReference type="Pfam" id="PF13857">
    <property type="entry name" value="Ank_5"/>
    <property type="match status" value="1"/>
</dbReference>
<dbReference type="WBParaSite" id="MBELARI_LOCUS21232">
    <property type="protein sequence ID" value="MBELARI_LOCUS21232"/>
    <property type="gene ID" value="MBELARI_LOCUS21232"/>
</dbReference>
<dbReference type="InterPro" id="IPR034998">
    <property type="entry name" value="ANKLE1"/>
</dbReference>
<evidence type="ECO:0000313" key="5">
    <source>
        <dbReference type="WBParaSite" id="MBELARI_LOCUS21232"/>
    </source>
</evidence>
<evidence type="ECO:0000259" key="3">
    <source>
        <dbReference type="PROSITE" id="PS50954"/>
    </source>
</evidence>
<feature type="compositionally biased region" description="Polar residues" evidence="2">
    <location>
        <begin position="240"/>
        <end position="256"/>
    </location>
</feature>
<dbReference type="Pfam" id="PF22945">
    <property type="entry name" value="LEM-3_GIY-YIG"/>
    <property type="match status" value="1"/>
</dbReference>
<dbReference type="CDD" id="cd12940">
    <property type="entry name" value="LEM_LAP2_LEMD1"/>
    <property type="match status" value="1"/>
</dbReference>
<evidence type="ECO:0000256" key="1">
    <source>
        <dbReference type="PROSITE-ProRule" id="PRU00023"/>
    </source>
</evidence>
<dbReference type="PROSITE" id="PS50088">
    <property type="entry name" value="ANK_REPEAT"/>
    <property type="match status" value="1"/>
</dbReference>
<dbReference type="InterPro" id="IPR003887">
    <property type="entry name" value="LEM_dom"/>
</dbReference>
<accession>A0AAF3F646</accession>
<protein>
    <recommendedName>
        <fullName evidence="3">LEM domain-containing protein</fullName>
    </recommendedName>
</protein>
<reference evidence="5" key="1">
    <citation type="submission" date="2024-02" db="UniProtKB">
        <authorList>
            <consortium name="WormBaseParasite"/>
        </authorList>
    </citation>
    <scope>IDENTIFICATION</scope>
</reference>
<dbReference type="PANTHER" id="PTHR46427:SF1">
    <property type="entry name" value="ANKYRIN REPEAT AND LEM DOMAIN-CONTAINING PROTEIN 1"/>
    <property type="match status" value="1"/>
</dbReference>
<dbReference type="SUPFAM" id="SSF48403">
    <property type="entry name" value="Ankyrin repeat"/>
    <property type="match status" value="1"/>
</dbReference>
<dbReference type="GO" id="GO:0000724">
    <property type="term" value="P:double-strand break repair via homologous recombination"/>
    <property type="evidence" value="ECO:0007669"/>
    <property type="project" value="TreeGrafter"/>
</dbReference>
<feature type="repeat" description="ANK" evidence="1">
    <location>
        <begin position="41"/>
        <end position="73"/>
    </location>
</feature>
<keyword evidence="1" id="KW-0040">ANK repeat</keyword>
<dbReference type="GO" id="GO:0005737">
    <property type="term" value="C:cytoplasm"/>
    <property type="evidence" value="ECO:0007669"/>
    <property type="project" value="TreeGrafter"/>
</dbReference>
<dbReference type="Gene3D" id="1.25.40.20">
    <property type="entry name" value="Ankyrin repeat-containing domain"/>
    <property type="match status" value="1"/>
</dbReference>
<feature type="region of interest" description="Disordered" evidence="2">
    <location>
        <begin position="234"/>
        <end position="303"/>
    </location>
</feature>
<name>A0AAF3F646_9BILA</name>
<dbReference type="Gene3D" id="1.10.720.40">
    <property type="match status" value="1"/>
</dbReference>
<feature type="region of interest" description="Disordered" evidence="2">
    <location>
        <begin position="175"/>
        <end position="198"/>
    </location>
</feature>
<dbReference type="Pfam" id="PF03020">
    <property type="entry name" value="LEM"/>
    <property type="match status" value="1"/>
</dbReference>
<keyword evidence="4" id="KW-1185">Reference proteome</keyword>
<dbReference type="SMART" id="SM00540">
    <property type="entry name" value="LEM"/>
    <property type="match status" value="1"/>
</dbReference>
<dbReference type="SMART" id="SM00248">
    <property type="entry name" value="ANK"/>
    <property type="match status" value="1"/>
</dbReference>
<evidence type="ECO:0000256" key="2">
    <source>
        <dbReference type="SAM" id="MobiDB-lite"/>
    </source>
</evidence>
<dbReference type="GO" id="GO:0005654">
    <property type="term" value="C:nucleoplasm"/>
    <property type="evidence" value="ECO:0007669"/>
    <property type="project" value="TreeGrafter"/>
</dbReference>
<dbReference type="GO" id="GO:0000712">
    <property type="term" value="P:resolution of meiotic recombination intermediates"/>
    <property type="evidence" value="ECO:0007669"/>
    <property type="project" value="TreeGrafter"/>
</dbReference>
<proteinExistence type="predicted"/>
<dbReference type="SUPFAM" id="SSF63451">
    <property type="entry name" value="LEM domain"/>
    <property type="match status" value="1"/>
</dbReference>
<dbReference type="PROSITE" id="PS50297">
    <property type="entry name" value="ANK_REP_REGION"/>
    <property type="match status" value="1"/>
</dbReference>
<dbReference type="PANTHER" id="PTHR46427">
    <property type="entry name" value="ANKYRIN REPEAT AND LEM DOMAIN-CONTAINING PROTEIN 1"/>
    <property type="match status" value="1"/>
</dbReference>
<dbReference type="Proteomes" id="UP000887575">
    <property type="component" value="Unassembled WGS sequence"/>
</dbReference>
<dbReference type="AlphaFoldDB" id="A0AAF3F646"/>
<feature type="compositionally biased region" description="Polar residues" evidence="2">
    <location>
        <begin position="266"/>
        <end position="285"/>
    </location>
</feature>
<evidence type="ECO:0000313" key="4">
    <source>
        <dbReference type="Proteomes" id="UP000887575"/>
    </source>
</evidence>
<dbReference type="InterPro" id="IPR002110">
    <property type="entry name" value="Ankyrin_rpt"/>
</dbReference>
<organism evidence="4 5">
    <name type="scientific">Mesorhabditis belari</name>
    <dbReference type="NCBI Taxonomy" id="2138241"/>
    <lineage>
        <taxon>Eukaryota</taxon>
        <taxon>Metazoa</taxon>
        <taxon>Ecdysozoa</taxon>
        <taxon>Nematoda</taxon>
        <taxon>Chromadorea</taxon>
        <taxon>Rhabditida</taxon>
        <taxon>Rhabditina</taxon>
        <taxon>Rhabditomorpha</taxon>
        <taxon>Rhabditoidea</taxon>
        <taxon>Rhabditidae</taxon>
        <taxon>Mesorhabditinae</taxon>
        <taxon>Mesorhabditis</taxon>
    </lineage>
</organism>
<dbReference type="InterPro" id="IPR011015">
    <property type="entry name" value="LEM/LEM-like_dom_sf"/>
</dbReference>
<dbReference type="GO" id="GO:0004520">
    <property type="term" value="F:DNA endonuclease activity"/>
    <property type="evidence" value="ECO:0007669"/>
    <property type="project" value="TreeGrafter"/>
</dbReference>
<dbReference type="InterPro" id="IPR036770">
    <property type="entry name" value="Ankyrin_rpt-contain_sf"/>
</dbReference>
<sequence length="586" mass="64802">MESSSLAGGVLHSLSARKCHSALDAARTLLRHGEAVNAEYNGTTPLHIAAQNDNLEMAQMLLHFGADPTLLDKFGRTSLDVATGKTKEFLLRMLALPQKKRKGILYRIFICHTRSLFSGLMKKARKNIRRITSATHLRPTSISDPPLPKDRHDPHPPTMIFEDDPLPLEKFVLPGTPLTSRTPPVPSSDCVTTKRGGRPRARVIPASATNQISAKRVRAHSVDDNLLEMNKALSHKASKSSRTPRQVQTPNNNHQVQKVHFKTPRTTKPQGGLTWTPSRNVNTTPRALKLPTPKAKPSAPPMEPVNVSSDAYFTADDSILDELEARIRQIKINDPAAARITKLTDHQLRAQLAIAGISAGPITPETRKGYEKKLILSHGHTTVNSKYSGPLQFALDGKPSEDGDKLDHILRRELDDGARQFNYILLDPRAVDDKEVTLDSFIAAIFYVGKGTGERPLSHLIDAKVAREAKTRPGEKKKIHSDKIERINLIWSSGVGVIQLEIGKGVGDRLALTREGCMMLAIGSNNLTNKRGGEFHGAARTWDNRKRAIYGTYLILRAHKVFNADRPQQIMPRNVPDQLFGAAKKK</sequence>
<dbReference type="PROSITE" id="PS50954">
    <property type="entry name" value="LEM"/>
    <property type="match status" value="1"/>
</dbReference>